<dbReference type="Proteomes" id="UP001327560">
    <property type="component" value="Chromosome 6"/>
</dbReference>
<organism evidence="1 2">
    <name type="scientific">Canna indica</name>
    <name type="common">Indian-shot</name>
    <dbReference type="NCBI Taxonomy" id="4628"/>
    <lineage>
        <taxon>Eukaryota</taxon>
        <taxon>Viridiplantae</taxon>
        <taxon>Streptophyta</taxon>
        <taxon>Embryophyta</taxon>
        <taxon>Tracheophyta</taxon>
        <taxon>Spermatophyta</taxon>
        <taxon>Magnoliopsida</taxon>
        <taxon>Liliopsida</taxon>
        <taxon>Zingiberales</taxon>
        <taxon>Cannaceae</taxon>
        <taxon>Canna</taxon>
    </lineage>
</organism>
<gene>
    <name evidence="1" type="ORF">Cni_G18910</name>
</gene>
<dbReference type="AlphaFoldDB" id="A0AAQ3QI24"/>
<evidence type="ECO:0000313" key="1">
    <source>
        <dbReference type="EMBL" id="WOL10156.1"/>
    </source>
</evidence>
<proteinExistence type="predicted"/>
<protein>
    <submittedName>
        <fullName evidence="1">Uncharacterized protein</fullName>
    </submittedName>
</protein>
<accession>A0AAQ3QI24</accession>
<reference evidence="1 2" key="1">
    <citation type="submission" date="2023-10" db="EMBL/GenBank/DDBJ databases">
        <title>Chromosome-scale genome assembly provides insights into flower coloration mechanisms of Canna indica.</title>
        <authorList>
            <person name="Li C."/>
        </authorList>
    </citation>
    <scope>NUCLEOTIDE SEQUENCE [LARGE SCALE GENOMIC DNA]</scope>
    <source>
        <tissue evidence="1">Flower</tissue>
    </source>
</reference>
<dbReference type="EMBL" id="CP136895">
    <property type="protein sequence ID" value="WOL10156.1"/>
    <property type="molecule type" value="Genomic_DNA"/>
</dbReference>
<keyword evidence="2" id="KW-1185">Reference proteome</keyword>
<name>A0AAQ3QI24_9LILI</name>
<sequence>MLACTEPKVELIWQAAVVVFVTAELEQEPSMYVISIPLQKLQNAESSLPRMHVKIEPSIQFSILPSIHLQKKPSSSPALEFTCACCSSICIYMHDNPFFRCMQAHASICSLIPLRREAIRSPTAVLSFLRH</sequence>
<evidence type="ECO:0000313" key="2">
    <source>
        <dbReference type="Proteomes" id="UP001327560"/>
    </source>
</evidence>